<dbReference type="CDD" id="cd05301">
    <property type="entry name" value="GDH"/>
    <property type="match status" value="1"/>
</dbReference>
<protein>
    <recommendedName>
        <fullName evidence="2">Glyoxylate reductase/hydroxypyruvate reductase</fullName>
    </recommendedName>
</protein>
<sequence length="368" mass="40409">MNGFEIIQKMSFKYINWFMKNNCFTQFGARYISGGNQKVLFSQSSIMKPKVLITNPTIPQIGIGLLQKKCEVIICRDKPPSRQEILDKVKGVHGLFWCSTERLDEEVLNLAGPQLKVASTYSAGYDHIDVDLLKSRNIKLGNTGNVSSDCVAEVAVGLCLMAAHRLAEGRDFALVSKMVHGNVDPSWLLGHELRNSVIGIVGLGGIGAEIARRLKAFKICDILYAGNREKQEGRDLGAKFVPLDELAEKSDFIVISCLLNDKTRNMIGRDFFEKTKCSAIVVNVARGEIIDQEALIEALNCGRIWGAGLDVTTPEPLPPGHPLLSAPRCVITAHQGTATKKTRDEMAALTAKNILAALFDEEMPSRVV</sequence>
<dbReference type="EMBL" id="QKKF02004629">
    <property type="protein sequence ID" value="RZF47232.1"/>
    <property type="molecule type" value="Genomic_DNA"/>
</dbReference>
<dbReference type="InterPro" id="IPR006139">
    <property type="entry name" value="D-isomer_2_OHA_DH_cat_dom"/>
</dbReference>
<keyword evidence="1 3" id="KW-0560">Oxidoreductase</keyword>
<dbReference type="PROSITE" id="PS00671">
    <property type="entry name" value="D_2_HYDROXYACID_DH_3"/>
    <property type="match status" value="1"/>
</dbReference>
<dbReference type="FunFam" id="3.40.50.720:FF:000026">
    <property type="entry name" value="Glyoxylate/hydroxypyruvate reductase B"/>
    <property type="match status" value="1"/>
</dbReference>
<dbReference type="FunCoup" id="A0A482XN35">
    <property type="interactions" value="183"/>
</dbReference>
<dbReference type="PANTHER" id="PTHR10996:SF119">
    <property type="entry name" value="FI03731P-RELATED"/>
    <property type="match status" value="1"/>
</dbReference>
<comment type="caution">
    <text evidence="6">The sequence shown here is derived from an EMBL/GenBank/DDBJ whole genome shotgun (WGS) entry which is preliminary data.</text>
</comment>
<dbReference type="InterPro" id="IPR006140">
    <property type="entry name" value="D-isomer_DH_NAD-bd"/>
</dbReference>
<evidence type="ECO:0000259" key="5">
    <source>
        <dbReference type="Pfam" id="PF02826"/>
    </source>
</evidence>
<name>A0A482XN35_LAOST</name>
<dbReference type="GO" id="GO:0005829">
    <property type="term" value="C:cytosol"/>
    <property type="evidence" value="ECO:0007669"/>
    <property type="project" value="TreeGrafter"/>
</dbReference>
<dbReference type="Pfam" id="PF00389">
    <property type="entry name" value="2-Hacid_dh"/>
    <property type="match status" value="1"/>
</dbReference>
<dbReference type="InParanoid" id="A0A482XN35"/>
<evidence type="ECO:0000313" key="7">
    <source>
        <dbReference type="Proteomes" id="UP000291343"/>
    </source>
</evidence>
<evidence type="ECO:0000256" key="1">
    <source>
        <dbReference type="ARBA" id="ARBA00023002"/>
    </source>
</evidence>
<gene>
    <name evidence="6" type="ORF">LSTR_LSTR004941</name>
</gene>
<keyword evidence="7" id="KW-1185">Reference proteome</keyword>
<dbReference type="PANTHER" id="PTHR10996">
    <property type="entry name" value="2-HYDROXYACID DEHYDROGENASE-RELATED"/>
    <property type="match status" value="1"/>
</dbReference>
<dbReference type="GO" id="GO:0030267">
    <property type="term" value="F:glyoxylate reductase (NADPH) activity"/>
    <property type="evidence" value="ECO:0007669"/>
    <property type="project" value="TreeGrafter"/>
</dbReference>
<dbReference type="InterPro" id="IPR036291">
    <property type="entry name" value="NAD(P)-bd_dom_sf"/>
</dbReference>
<dbReference type="InterPro" id="IPR029753">
    <property type="entry name" value="D-isomer_DH_CS"/>
</dbReference>
<evidence type="ECO:0000256" key="3">
    <source>
        <dbReference type="RuleBase" id="RU003719"/>
    </source>
</evidence>
<dbReference type="SMR" id="A0A482XN35"/>
<feature type="domain" description="D-isomer specific 2-hydroxyacid dehydrogenase catalytic" evidence="4">
    <location>
        <begin position="51"/>
        <end position="367"/>
    </location>
</feature>
<feature type="domain" description="D-isomer specific 2-hydroxyacid dehydrogenase NAD-binding" evidence="5">
    <location>
        <begin position="158"/>
        <end position="336"/>
    </location>
</feature>
<evidence type="ECO:0000256" key="2">
    <source>
        <dbReference type="ARBA" id="ARBA00073306"/>
    </source>
</evidence>
<dbReference type="Proteomes" id="UP000291343">
    <property type="component" value="Unassembled WGS sequence"/>
</dbReference>
<dbReference type="OrthoDB" id="298012at2759"/>
<proteinExistence type="inferred from homology"/>
<dbReference type="InterPro" id="IPR050223">
    <property type="entry name" value="D-isomer_2-hydroxyacid_DH"/>
</dbReference>
<organism evidence="6 7">
    <name type="scientific">Laodelphax striatellus</name>
    <name type="common">Small brown planthopper</name>
    <name type="synonym">Delphax striatella</name>
    <dbReference type="NCBI Taxonomy" id="195883"/>
    <lineage>
        <taxon>Eukaryota</taxon>
        <taxon>Metazoa</taxon>
        <taxon>Ecdysozoa</taxon>
        <taxon>Arthropoda</taxon>
        <taxon>Hexapoda</taxon>
        <taxon>Insecta</taxon>
        <taxon>Pterygota</taxon>
        <taxon>Neoptera</taxon>
        <taxon>Paraneoptera</taxon>
        <taxon>Hemiptera</taxon>
        <taxon>Auchenorrhyncha</taxon>
        <taxon>Fulgoroidea</taxon>
        <taxon>Delphacidae</taxon>
        <taxon>Criomorphinae</taxon>
        <taxon>Laodelphax</taxon>
    </lineage>
</organism>
<dbReference type="STRING" id="195883.A0A482XN35"/>
<accession>A0A482XN35</accession>
<evidence type="ECO:0000259" key="4">
    <source>
        <dbReference type="Pfam" id="PF00389"/>
    </source>
</evidence>
<dbReference type="GO" id="GO:0008465">
    <property type="term" value="F:hydroxypyruvate reductase (NADH) activity"/>
    <property type="evidence" value="ECO:0007669"/>
    <property type="project" value="TreeGrafter"/>
</dbReference>
<comment type="similarity">
    <text evidence="3">Belongs to the D-isomer specific 2-hydroxyacid dehydrogenase family.</text>
</comment>
<dbReference type="GO" id="GO:0051287">
    <property type="term" value="F:NAD binding"/>
    <property type="evidence" value="ECO:0007669"/>
    <property type="project" value="InterPro"/>
</dbReference>
<dbReference type="Pfam" id="PF02826">
    <property type="entry name" value="2-Hacid_dh_C"/>
    <property type="match status" value="1"/>
</dbReference>
<reference evidence="6 7" key="1">
    <citation type="journal article" date="2017" name="Gigascience">
        <title>Genome sequence of the small brown planthopper, Laodelphax striatellus.</title>
        <authorList>
            <person name="Zhu J."/>
            <person name="Jiang F."/>
            <person name="Wang X."/>
            <person name="Yang P."/>
            <person name="Bao Y."/>
            <person name="Zhao W."/>
            <person name="Wang W."/>
            <person name="Lu H."/>
            <person name="Wang Q."/>
            <person name="Cui N."/>
            <person name="Li J."/>
            <person name="Chen X."/>
            <person name="Luo L."/>
            <person name="Yu J."/>
            <person name="Kang L."/>
            <person name="Cui F."/>
        </authorList>
    </citation>
    <scope>NUCLEOTIDE SEQUENCE [LARGE SCALE GENOMIC DNA]</scope>
    <source>
        <strain evidence="6">Lst14</strain>
    </source>
</reference>
<evidence type="ECO:0000313" key="6">
    <source>
        <dbReference type="EMBL" id="RZF47232.1"/>
    </source>
</evidence>
<dbReference type="Gene3D" id="3.40.50.720">
    <property type="entry name" value="NAD(P)-binding Rossmann-like Domain"/>
    <property type="match status" value="2"/>
</dbReference>
<dbReference type="SUPFAM" id="SSF52283">
    <property type="entry name" value="Formate/glycerate dehydrogenase catalytic domain-like"/>
    <property type="match status" value="1"/>
</dbReference>
<dbReference type="SUPFAM" id="SSF51735">
    <property type="entry name" value="NAD(P)-binding Rossmann-fold domains"/>
    <property type="match status" value="1"/>
</dbReference>
<dbReference type="AlphaFoldDB" id="A0A482XN35"/>